<proteinExistence type="predicted"/>
<keyword evidence="2" id="KW-0472">Membrane</keyword>
<feature type="transmembrane region" description="Helical" evidence="2">
    <location>
        <begin position="17"/>
        <end position="38"/>
    </location>
</feature>
<organism evidence="3 4">
    <name type="scientific">Prorocentrum cordatum</name>
    <dbReference type="NCBI Taxonomy" id="2364126"/>
    <lineage>
        <taxon>Eukaryota</taxon>
        <taxon>Sar</taxon>
        <taxon>Alveolata</taxon>
        <taxon>Dinophyceae</taxon>
        <taxon>Prorocentrales</taxon>
        <taxon>Prorocentraceae</taxon>
        <taxon>Prorocentrum</taxon>
    </lineage>
</organism>
<evidence type="ECO:0000256" key="1">
    <source>
        <dbReference type="SAM" id="MobiDB-lite"/>
    </source>
</evidence>
<keyword evidence="2" id="KW-0812">Transmembrane</keyword>
<feature type="region of interest" description="Disordered" evidence="1">
    <location>
        <begin position="403"/>
        <end position="457"/>
    </location>
</feature>
<feature type="transmembrane region" description="Helical" evidence="2">
    <location>
        <begin position="92"/>
        <end position="112"/>
    </location>
</feature>
<keyword evidence="4" id="KW-1185">Reference proteome</keyword>
<feature type="transmembrane region" description="Helical" evidence="2">
    <location>
        <begin position="124"/>
        <end position="143"/>
    </location>
</feature>
<evidence type="ECO:0000256" key="2">
    <source>
        <dbReference type="SAM" id="Phobius"/>
    </source>
</evidence>
<feature type="compositionally biased region" description="Low complexity" evidence="1">
    <location>
        <begin position="427"/>
        <end position="446"/>
    </location>
</feature>
<feature type="transmembrane region" description="Helical" evidence="2">
    <location>
        <begin position="238"/>
        <end position="260"/>
    </location>
</feature>
<dbReference type="EMBL" id="CAUYUJ010014193">
    <property type="protein sequence ID" value="CAK0838029.1"/>
    <property type="molecule type" value="Genomic_DNA"/>
</dbReference>
<comment type="caution">
    <text evidence="3">The sequence shown here is derived from an EMBL/GenBank/DDBJ whole genome shotgun (WGS) entry which is preliminary data.</text>
</comment>
<feature type="region of interest" description="Disordered" evidence="1">
    <location>
        <begin position="591"/>
        <end position="642"/>
    </location>
</feature>
<name>A0ABN9SZJ3_9DINO</name>
<feature type="transmembrane region" description="Helical" evidence="2">
    <location>
        <begin position="149"/>
        <end position="167"/>
    </location>
</feature>
<accession>A0ABN9SZJ3</accession>
<feature type="compositionally biased region" description="Polar residues" evidence="1">
    <location>
        <begin position="607"/>
        <end position="621"/>
    </location>
</feature>
<reference evidence="3" key="1">
    <citation type="submission" date="2023-10" db="EMBL/GenBank/DDBJ databases">
        <authorList>
            <person name="Chen Y."/>
            <person name="Shah S."/>
            <person name="Dougan E. K."/>
            <person name="Thang M."/>
            <person name="Chan C."/>
        </authorList>
    </citation>
    <scope>NUCLEOTIDE SEQUENCE [LARGE SCALE GENOMIC DNA]</scope>
</reference>
<keyword evidence="2" id="KW-1133">Transmembrane helix</keyword>
<feature type="compositionally biased region" description="Low complexity" evidence="1">
    <location>
        <begin position="622"/>
        <end position="641"/>
    </location>
</feature>
<evidence type="ECO:0000313" key="3">
    <source>
        <dbReference type="EMBL" id="CAK0838029.1"/>
    </source>
</evidence>
<feature type="transmembrane region" description="Helical" evidence="2">
    <location>
        <begin position="200"/>
        <end position="218"/>
    </location>
</feature>
<sequence>MEAATQHSSEERTQRNVFASMCATWFVLGGCVLLVRVARQERHKSRRLSVVSYFGQLLGRCRSLVLVLAGTVDGLSAKQLAQELQKWRLVRAHAAIPYGCVVVASVLGRDLYSAAKGVSRPTSVAQDVCLFVVCFTVLFLWAFPSSLTSRTLDVWSSFMMACIVLWVPPLASPGLFAAPSIILPIFGTLLVFWFNMNFRANFTWLWIVSLSICSNISFGASSPLEDCLPGRGQRVSQLLMATGICAVVVTSLHHSFYLAVQCNMEANVSRNELKAARSVLRGVCDAVVELDSDFRLQDGCPELVDMLLLNPRRPLLGEDLRQFLASQQDREKFSEQMGKVWLLSEDAVGLSAAFHVSMRDGSGIPLDVEVFCVRFVNREGQAAYFVGIREFTDTATMLRDSGSERTRYGGRLSGPPSACTAHPRPLAASADSTASASSPASSDVSSEPCSLDESWEDPGAEAEPVAWVDVLTPNYSVRLASPAFAKYVDARGELLTAMRQSHQSEFTSWAQDAYFALLEEGVASAHLQYHERLHLRSFAQQEGAHSSRGSRRMLSALLRLDLTRPPDGQDLGRGVVRIVLQDVLLGRRVPRSPRRLSRHGAPPAITQAASGQPLAQEQVSRGASQAAALAGGPAPPEAAGGHVQLEGTVFGRAQL</sequence>
<protein>
    <submittedName>
        <fullName evidence="3">Uncharacterized protein</fullName>
    </submittedName>
</protein>
<evidence type="ECO:0000313" key="4">
    <source>
        <dbReference type="Proteomes" id="UP001189429"/>
    </source>
</evidence>
<gene>
    <name evidence="3" type="ORF">PCOR1329_LOCUS34066</name>
</gene>
<dbReference type="Proteomes" id="UP001189429">
    <property type="component" value="Unassembled WGS sequence"/>
</dbReference>
<feature type="transmembrane region" description="Helical" evidence="2">
    <location>
        <begin position="174"/>
        <end position="194"/>
    </location>
</feature>